<accession>A0ABS1CEG8</accession>
<evidence type="ECO:0000256" key="2">
    <source>
        <dbReference type="ARBA" id="ARBA00008653"/>
    </source>
</evidence>
<evidence type="ECO:0000256" key="1">
    <source>
        <dbReference type="ARBA" id="ARBA00004496"/>
    </source>
</evidence>
<sequence length="792" mass="84309">MRFSEAWLREWVDPPLDTQALADQLSLSGLEVDALEPAAPAFSGVVVGHVQAVEPHPDAAKLRVCQVDTGDGELLGIVCGAANVAAGQRVPVATVGARLPRDFKIKRAKLRGVESHGMICSAAELGLAESAEGIMVLPGDAPVGEDLRAWMALDDQCIELDLTPDRADCLSVAGVARDVGVLNRVDVRAPRMAPVPPAIDAAVPVELTAPSACPRYLCRVVRGVDLRAPTSLWMQERLRRSGLRPLGIAVDVTNYVLLELGQPMHAFDLARVDGGITVRLARDGETLALLNGETATLRADTLVIADRAKALALAGIMGGADSSVGPGTCDILLESAFFAPAAIAGKARSYGLHTDSSHRFERGVDPTGCARAMERATALLLAAGGGEPGPVVAAAAADQLPEPPAIALRRRRIEQVLGLGFEDAAVTDILGRLGMQLTATDDGWQAVPPASRFDIQLEVDVIAELGRVHGYDRIPVTHARSAAVTRAPLEMAYDPARSRRLLLDRGWFEAVTYSFVSPELMRLVDPDQTPLALANPLSAELSVMRTSLWPGLLQALRQNLARQQSRVRLFEAGLRFRPDGEDLHQEPMLAGAAVGPVLPEQWGAPGRETDFFDVKADVEALLAVAGCAEAVRFEHAEHPALHPGQCARLERNGDALGWVGAIHPSLAAQLDLPATVQLFELATAGLGGGPRPAFDALSKFPSIRRDLAIVVDANVTFETLRHVVQAAAGDLLREVVLFDVYVGEKVDSSRKSMALGLILQDVSQTLTDDDVAAVVKRVLAALRRDTGAELRA</sequence>
<dbReference type="PROSITE" id="PS50886">
    <property type="entry name" value="TRBD"/>
    <property type="match status" value="1"/>
</dbReference>
<dbReference type="InterPro" id="IPR012340">
    <property type="entry name" value="NA-bd_OB-fold"/>
</dbReference>
<evidence type="ECO:0000256" key="4">
    <source>
        <dbReference type="ARBA" id="ARBA00022490"/>
    </source>
</evidence>
<dbReference type="NCBIfam" id="TIGR00472">
    <property type="entry name" value="pheT_bact"/>
    <property type="match status" value="1"/>
</dbReference>
<dbReference type="SUPFAM" id="SSF46955">
    <property type="entry name" value="Putative DNA-binding domain"/>
    <property type="match status" value="1"/>
</dbReference>
<comment type="caution">
    <text evidence="20">The sequence shown here is derived from an EMBL/GenBank/DDBJ whole genome shotgun (WGS) entry which is preliminary data.</text>
</comment>
<gene>
    <name evidence="15" type="primary">pheT</name>
    <name evidence="20" type="ORF">CKO31_03475</name>
</gene>
<dbReference type="SMART" id="SM00896">
    <property type="entry name" value="FDX-ACB"/>
    <property type="match status" value="1"/>
</dbReference>
<evidence type="ECO:0000256" key="7">
    <source>
        <dbReference type="ARBA" id="ARBA00022723"/>
    </source>
</evidence>
<keyword evidence="13 15" id="KW-0030">Aminoacyl-tRNA synthetase</keyword>
<keyword evidence="12 15" id="KW-0648">Protein biosynthesis</keyword>
<comment type="subcellular location">
    <subcellularLocation>
        <location evidence="1 15">Cytoplasm</location>
    </subcellularLocation>
</comment>
<dbReference type="Gene3D" id="3.30.930.10">
    <property type="entry name" value="Bira Bifunctional Protein, Domain 2"/>
    <property type="match status" value="1"/>
</dbReference>
<proteinExistence type="inferred from homology"/>
<dbReference type="InterPro" id="IPR005146">
    <property type="entry name" value="B3/B4_tRNA-bd"/>
</dbReference>
<dbReference type="InterPro" id="IPR020825">
    <property type="entry name" value="Phe-tRNA_synthase-like_B3/B4"/>
</dbReference>
<evidence type="ECO:0000256" key="6">
    <source>
        <dbReference type="ARBA" id="ARBA00022598"/>
    </source>
</evidence>
<evidence type="ECO:0000259" key="18">
    <source>
        <dbReference type="PROSITE" id="PS51447"/>
    </source>
</evidence>
<dbReference type="RefSeq" id="WP_200234121.1">
    <property type="nucleotide sequence ID" value="NZ_NRRV01000005.1"/>
</dbReference>
<name>A0ABS1CEG8_9GAMM</name>
<keyword evidence="6 15" id="KW-0436">Ligase</keyword>
<feature type="binding site" evidence="15">
    <location>
        <position position="460"/>
    </location>
    <ligand>
        <name>Mg(2+)</name>
        <dbReference type="ChEBI" id="CHEBI:18420"/>
        <note>shared with alpha subunit</note>
    </ligand>
</feature>
<evidence type="ECO:0000256" key="9">
    <source>
        <dbReference type="ARBA" id="ARBA00022840"/>
    </source>
</evidence>
<comment type="cofactor">
    <cofactor evidence="15">
        <name>Mg(2+)</name>
        <dbReference type="ChEBI" id="CHEBI:18420"/>
    </cofactor>
    <text evidence="15">Binds 2 magnesium ions per tetramer.</text>
</comment>
<dbReference type="HAMAP" id="MF_00283">
    <property type="entry name" value="Phe_tRNA_synth_beta1"/>
    <property type="match status" value="1"/>
</dbReference>
<dbReference type="Proteomes" id="UP000748752">
    <property type="component" value="Unassembled WGS sequence"/>
</dbReference>
<dbReference type="InterPro" id="IPR009061">
    <property type="entry name" value="DNA-bd_dom_put_sf"/>
</dbReference>
<comment type="subunit">
    <text evidence="3 15">Tetramer of two alpha and two beta subunits.</text>
</comment>
<evidence type="ECO:0000256" key="14">
    <source>
        <dbReference type="ARBA" id="ARBA00049255"/>
    </source>
</evidence>
<dbReference type="InterPro" id="IPR005147">
    <property type="entry name" value="tRNA_synthase_B5-dom"/>
</dbReference>
<dbReference type="Pfam" id="PF17759">
    <property type="entry name" value="tRNA_synthFbeta"/>
    <property type="match status" value="1"/>
</dbReference>
<reference evidence="20 21" key="1">
    <citation type="journal article" date="2020" name="Microorganisms">
        <title>Osmotic Adaptation and Compatible Solute Biosynthesis of Phototrophic Bacteria as Revealed from Genome Analyses.</title>
        <authorList>
            <person name="Imhoff J.F."/>
            <person name="Rahn T."/>
            <person name="Kunzel S."/>
            <person name="Keller A."/>
            <person name="Neulinger S.C."/>
        </authorList>
    </citation>
    <scope>NUCLEOTIDE SEQUENCE [LARGE SCALE GENOMIC DNA]</scope>
    <source>
        <strain evidence="20 21">DSM 6210</strain>
    </source>
</reference>
<dbReference type="Pfam" id="PF03147">
    <property type="entry name" value="FDX-ACB"/>
    <property type="match status" value="1"/>
</dbReference>
<feature type="domain" description="FDX-ACB" evidence="18">
    <location>
        <begin position="698"/>
        <end position="791"/>
    </location>
</feature>
<keyword evidence="10 15" id="KW-0460">Magnesium</keyword>
<dbReference type="GO" id="GO:0016874">
    <property type="term" value="F:ligase activity"/>
    <property type="evidence" value="ECO:0007669"/>
    <property type="project" value="UniProtKB-KW"/>
</dbReference>
<dbReference type="EC" id="6.1.1.20" evidence="15"/>
<dbReference type="Gene3D" id="3.50.40.10">
    <property type="entry name" value="Phenylalanyl-trna Synthetase, Chain B, domain 3"/>
    <property type="match status" value="1"/>
</dbReference>
<keyword evidence="7 15" id="KW-0479">Metal-binding</keyword>
<keyword evidence="5 16" id="KW-0820">tRNA-binding</keyword>
<dbReference type="InterPro" id="IPR041616">
    <property type="entry name" value="PheRS_beta_core"/>
</dbReference>
<dbReference type="SUPFAM" id="SSF55681">
    <property type="entry name" value="Class II aaRS and biotin synthetases"/>
    <property type="match status" value="1"/>
</dbReference>
<keyword evidence="9 15" id="KW-0067">ATP-binding</keyword>
<evidence type="ECO:0000256" key="12">
    <source>
        <dbReference type="ARBA" id="ARBA00022917"/>
    </source>
</evidence>
<dbReference type="PANTHER" id="PTHR10947:SF0">
    <property type="entry name" value="PHENYLALANINE--TRNA LIGASE BETA SUBUNIT"/>
    <property type="match status" value="1"/>
</dbReference>
<dbReference type="SUPFAM" id="SSF56037">
    <property type="entry name" value="PheT/TilS domain"/>
    <property type="match status" value="1"/>
</dbReference>
<feature type="domain" description="B5" evidence="19">
    <location>
        <begin position="401"/>
        <end position="476"/>
    </location>
</feature>
<evidence type="ECO:0000256" key="15">
    <source>
        <dbReference type="HAMAP-Rule" id="MF_00283"/>
    </source>
</evidence>
<dbReference type="CDD" id="cd02796">
    <property type="entry name" value="tRNA_bind_bactPheRS"/>
    <property type="match status" value="1"/>
</dbReference>
<evidence type="ECO:0000313" key="21">
    <source>
        <dbReference type="Proteomes" id="UP000748752"/>
    </source>
</evidence>
<dbReference type="PROSITE" id="PS51483">
    <property type="entry name" value="B5"/>
    <property type="match status" value="1"/>
</dbReference>
<dbReference type="EMBL" id="NRRV01000005">
    <property type="protein sequence ID" value="MBK1629816.1"/>
    <property type="molecule type" value="Genomic_DNA"/>
</dbReference>
<organism evidence="20 21">
    <name type="scientific">Thiohalocapsa halophila</name>
    <dbReference type="NCBI Taxonomy" id="69359"/>
    <lineage>
        <taxon>Bacteria</taxon>
        <taxon>Pseudomonadati</taxon>
        <taxon>Pseudomonadota</taxon>
        <taxon>Gammaproteobacteria</taxon>
        <taxon>Chromatiales</taxon>
        <taxon>Chromatiaceae</taxon>
        <taxon>Thiohalocapsa</taxon>
    </lineage>
</organism>
<keyword evidence="4 15" id="KW-0963">Cytoplasm</keyword>
<dbReference type="PROSITE" id="PS51447">
    <property type="entry name" value="FDX_ACB"/>
    <property type="match status" value="1"/>
</dbReference>
<comment type="catalytic activity">
    <reaction evidence="14 15">
        <text>tRNA(Phe) + L-phenylalanine + ATP = L-phenylalanyl-tRNA(Phe) + AMP + diphosphate + H(+)</text>
        <dbReference type="Rhea" id="RHEA:19413"/>
        <dbReference type="Rhea" id="RHEA-COMP:9668"/>
        <dbReference type="Rhea" id="RHEA-COMP:9699"/>
        <dbReference type="ChEBI" id="CHEBI:15378"/>
        <dbReference type="ChEBI" id="CHEBI:30616"/>
        <dbReference type="ChEBI" id="CHEBI:33019"/>
        <dbReference type="ChEBI" id="CHEBI:58095"/>
        <dbReference type="ChEBI" id="CHEBI:78442"/>
        <dbReference type="ChEBI" id="CHEBI:78531"/>
        <dbReference type="ChEBI" id="CHEBI:456215"/>
        <dbReference type="EC" id="6.1.1.20"/>
    </reaction>
</comment>
<evidence type="ECO:0000256" key="11">
    <source>
        <dbReference type="ARBA" id="ARBA00022884"/>
    </source>
</evidence>
<evidence type="ECO:0000256" key="10">
    <source>
        <dbReference type="ARBA" id="ARBA00022842"/>
    </source>
</evidence>
<keyword evidence="8 15" id="KW-0547">Nucleotide-binding</keyword>
<comment type="similarity">
    <text evidence="2 15">Belongs to the phenylalanyl-tRNA synthetase beta subunit family. Type 1 subfamily.</text>
</comment>
<evidence type="ECO:0000313" key="20">
    <source>
        <dbReference type="EMBL" id="MBK1629816.1"/>
    </source>
</evidence>
<dbReference type="PANTHER" id="PTHR10947">
    <property type="entry name" value="PHENYLALANYL-TRNA SYNTHETASE BETA CHAIN AND LEUCINE-RICH REPEAT-CONTAINING PROTEIN 47"/>
    <property type="match status" value="1"/>
</dbReference>
<keyword evidence="11 16" id="KW-0694">RNA-binding</keyword>
<dbReference type="Pfam" id="PF03483">
    <property type="entry name" value="B3_4"/>
    <property type="match status" value="1"/>
</dbReference>
<dbReference type="SUPFAM" id="SSF54991">
    <property type="entry name" value="Anticodon-binding domain of PheRS"/>
    <property type="match status" value="1"/>
</dbReference>
<dbReference type="SUPFAM" id="SSF50249">
    <property type="entry name" value="Nucleic acid-binding proteins"/>
    <property type="match status" value="1"/>
</dbReference>
<dbReference type="InterPro" id="IPR045864">
    <property type="entry name" value="aa-tRNA-synth_II/BPL/LPL"/>
</dbReference>
<keyword evidence="21" id="KW-1185">Reference proteome</keyword>
<dbReference type="Pfam" id="PF03484">
    <property type="entry name" value="B5"/>
    <property type="match status" value="1"/>
</dbReference>
<evidence type="ECO:0000259" key="17">
    <source>
        <dbReference type="PROSITE" id="PS50886"/>
    </source>
</evidence>
<dbReference type="InterPro" id="IPR004532">
    <property type="entry name" value="Phe-tRNA-ligase_IIc_bsu_bact"/>
</dbReference>
<dbReference type="InterPro" id="IPR002547">
    <property type="entry name" value="tRNA-bd_dom"/>
</dbReference>
<feature type="binding site" evidence="15">
    <location>
        <position position="454"/>
    </location>
    <ligand>
        <name>Mg(2+)</name>
        <dbReference type="ChEBI" id="CHEBI:18420"/>
        <note>shared with alpha subunit</note>
    </ligand>
</feature>
<comment type="caution">
    <text evidence="15">Lacks conserved residue(s) required for the propagation of feature annotation.</text>
</comment>
<evidence type="ECO:0000256" key="16">
    <source>
        <dbReference type="PROSITE-ProRule" id="PRU00209"/>
    </source>
</evidence>
<evidence type="ECO:0000256" key="5">
    <source>
        <dbReference type="ARBA" id="ARBA00022555"/>
    </source>
</evidence>
<evidence type="ECO:0000256" key="13">
    <source>
        <dbReference type="ARBA" id="ARBA00023146"/>
    </source>
</evidence>
<evidence type="ECO:0000259" key="19">
    <source>
        <dbReference type="PROSITE" id="PS51483"/>
    </source>
</evidence>
<feature type="binding site" evidence="15">
    <location>
        <position position="464"/>
    </location>
    <ligand>
        <name>Mg(2+)</name>
        <dbReference type="ChEBI" id="CHEBI:18420"/>
        <note>shared with alpha subunit</note>
    </ligand>
</feature>
<dbReference type="Pfam" id="PF01588">
    <property type="entry name" value="tRNA_bind"/>
    <property type="match status" value="1"/>
</dbReference>
<evidence type="ECO:0000256" key="8">
    <source>
        <dbReference type="ARBA" id="ARBA00022741"/>
    </source>
</evidence>
<dbReference type="InterPro" id="IPR036690">
    <property type="entry name" value="Fdx_antiC-bd_sf"/>
</dbReference>
<feature type="domain" description="TRNA-binding" evidence="17">
    <location>
        <begin position="39"/>
        <end position="148"/>
    </location>
</feature>
<dbReference type="Gene3D" id="3.30.56.10">
    <property type="match status" value="2"/>
</dbReference>
<dbReference type="SMART" id="SM00874">
    <property type="entry name" value="B5"/>
    <property type="match status" value="1"/>
</dbReference>
<protein>
    <recommendedName>
        <fullName evidence="15">Phenylalanine--tRNA ligase beta subunit</fullName>
        <ecNumber evidence="15">6.1.1.20</ecNumber>
    </recommendedName>
    <alternativeName>
        <fullName evidence="15">Phenylalanyl-tRNA synthetase beta subunit</fullName>
        <shortName evidence="15">PheRS</shortName>
    </alternativeName>
</protein>
<dbReference type="SMART" id="SM00873">
    <property type="entry name" value="B3_4"/>
    <property type="match status" value="1"/>
</dbReference>
<dbReference type="InterPro" id="IPR005121">
    <property type="entry name" value="Fdx_antiC-bd"/>
</dbReference>
<dbReference type="Gene3D" id="3.30.70.380">
    <property type="entry name" value="Ferrodoxin-fold anticodon-binding domain"/>
    <property type="match status" value="1"/>
</dbReference>
<dbReference type="NCBIfam" id="NF045760">
    <property type="entry name" value="YtpR"/>
    <property type="match status" value="1"/>
</dbReference>
<dbReference type="InterPro" id="IPR033714">
    <property type="entry name" value="tRNA_bind_bactPheRS"/>
</dbReference>
<evidence type="ECO:0000256" key="3">
    <source>
        <dbReference type="ARBA" id="ARBA00011209"/>
    </source>
</evidence>
<dbReference type="InterPro" id="IPR045060">
    <property type="entry name" value="Phe-tRNA-ligase_IIc_bsu"/>
</dbReference>
<dbReference type="CDD" id="cd00769">
    <property type="entry name" value="PheRS_beta_core"/>
    <property type="match status" value="1"/>
</dbReference>
<dbReference type="Gene3D" id="2.40.50.140">
    <property type="entry name" value="Nucleic acid-binding proteins"/>
    <property type="match status" value="1"/>
</dbReference>